<dbReference type="InterPro" id="IPR011004">
    <property type="entry name" value="Trimer_LpxA-like_sf"/>
</dbReference>
<dbReference type="Gene3D" id="3.40.50.20">
    <property type="match status" value="1"/>
</dbReference>
<feature type="binding site" evidence="6">
    <location>
        <begin position="10"/>
        <end position="12"/>
    </location>
    <ligand>
        <name>substrate</name>
    </ligand>
</feature>
<dbReference type="PROSITE" id="PS00101">
    <property type="entry name" value="HEXAPEP_TRANSFERASES"/>
    <property type="match status" value="1"/>
</dbReference>
<evidence type="ECO:0000256" key="3">
    <source>
        <dbReference type="ARBA" id="ARBA00022737"/>
    </source>
</evidence>
<feature type="binding site" evidence="6">
    <location>
        <position position="165"/>
    </location>
    <ligand>
        <name>acetyl-CoA</name>
        <dbReference type="ChEBI" id="CHEBI:57288"/>
    </ligand>
</feature>
<evidence type="ECO:0000256" key="5">
    <source>
        <dbReference type="PIRSR" id="PIRSR620019-1"/>
    </source>
</evidence>
<dbReference type="InterPro" id="IPR050179">
    <property type="entry name" value="Trans_hexapeptide_repeat"/>
</dbReference>
<organism evidence="8 9">
    <name type="scientific">Allopusillimonas soli</name>
    <dbReference type="NCBI Taxonomy" id="659016"/>
    <lineage>
        <taxon>Bacteria</taxon>
        <taxon>Pseudomonadati</taxon>
        <taxon>Pseudomonadota</taxon>
        <taxon>Betaproteobacteria</taxon>
        <taxon>Burkholderiales</taxon>
        <taxon>Alcaligenaceae</taxon>
        <taxon>Allopusillimonas</taxon>
    </lineage>
</organism>
<gene>
    <name evidence="8" type="ORF">H0A68_14190</name>
</gene>
<dbReference type="PANTHER" id="PTHR43300">
    <property type="entry name" value="ACETYLTRANSFERASE"/>
    <property type="match status" value="1"/>
</dbReference>
<keyword evidence="2 8" id="KW-0808">Transferase</keyword>
<dbReference type="NCBIfam" id="TIGR03570">
    <property type="entry name" value="NeuD_NnaD"/>
    <property type="match status" value="1"/>
</dbReference>
<feature type="binding site" evidence="6">
    <location>
        <position position="144"/>
    </location>
    <ligand>
        <name>acetyl-CoA</name>
        <dbReference type="ChEBI" id="CHEBI:57288"/>
    </ligand>
</feature>
<dbReference type="InterPro" id="IPR001451">
    <property type="entry name" value="Hexapep"/>
</dbReference>
<evidence type="ECO:0000256" key="6">
    <source>
        <dbReference type="PIRSR" id="PIRSR620019-2"/>
    </source>
</evidence>
<protein>
    <submittedName>
        <fullName evidence="8">Acetyltransferase</fullName>
    </submittedName>
</protein>
<sequence>MKQLAILGASGHGKVVADTAELAGWERCVFFDDQWPGKVLNGAWPVMGNTESLVRALDRYDGIVVAVGDNAIRKRLIDRLMQCGARMATVIHPHAMVSRHASVGSGTVIFALAVVNCGADLGIGVILNTACSVDHDCILADCVHVSPGARLAGSVTIGEGSWVGIGASLKQGVAVGRRSVIAAGAVVIGDVGDDSCVAGVPARNLGIENA</sequence>
<feature type="binding site" evidence="6">
    <location>
        <begin position="32"/>
        <end position="33"/>
    </location>
    <ligand>
        <name>substrate</name>
    </ligand>
</feature>
<feature type="active site" description="Proton acceptor" evidence="5">
    <location>
        <position position="135"/>
    </location>
</feature>
<evidence type="ECO:0000313" key="8">
    <source>
        <dbReference type="EMBL" id="NYT38033.1"/>
    </source>
</evidence>
<dbReference type="PANTHER" id="PTHR43300:SF7">
    <property type="entry name" value="UDP-N-ACETYLBACILLOSAMINE N-ACETYLTRANSFERASE"/>
    <property type="match status" value="1"/>
</dbReference>
<proteinExistence type="inferred from homology"/>
<evidence type="ECO:0000259" key="7">
    <source>
        <dbReference type="Pfam" id="PF17836"/>
    </source>
</evidence>
<dbReference type="EMBL" id="JACCEW010000004">
    <property type="protein sequence ID" value="NYT38033.1"/>
    <property type="molecule type" value="Genomic_DNA"/>
</dbReference>
<feature type="site" description="Increases basicity of active site His" evidence="5">
    <location>
        <position position="136"/>
    </location>
</feature>
<keyword evidence="4" id="KW-0012">Acyltransferase</keyword>
<dbReference type="RefSeq" id="WP_129969976.1">
    <property type="nucleotide sequence ID" value="NZ_JACCEW010000004.1"/>
</dbReference>
<evidence type="ECO:0000313" key="9">
    <source>
        <dbReference type="Proteomes" id="UP000580517"/>
    </source>
</evidence>
<feature type="domain" description="PglD N-terminal" evidence="7">
    <location>
        <begin position="3"/>
        <end position="80"/>
    </location>
</feature>
<dbReference type="Pfam" id="PF17836">
    <property type="entry name" value="PglD_N"/>
    <property type="match status" value="1"/>
</dbReference>
<keyword evidence="9" id="KW-1185">Reference proteome</keyword>
<comment type="caution">
    <text evidence="8">The sequence shown here is derived from an EMBL/GenBank/DDBJ whole genome shotgun (WGS) entry which is preliminary data.</text>
</comment>
<name>A0A853FD85_9BURK</name>
<dbReference type="InterPro" id="IPR041561">
    <property type="entry name" value="PglD_N"/>
</dbReference>
<dbReference type="InterPro" id="IPR018357">
    <property type="entry name" value="Hexapep_transf_CS"/>
</dbReference>
<feature type="binding site" evidence="6">
    <location>
        <position position="68"/>
    </location>
    <ligand>
        <name>substrate</name>
    </ligand>
</feature>
<reference evidence="8 9" key="1">
    <citation type="submission" date="2020-07" db="EMBL/GenBank/DDBJ databases">
        <title>Taxonomic revisions and descriptions of new bacterial species based on genomic comparisons in the high-G+C-content subgroup of the family Alcaligenaceae.</title>
        <authorList>
            <person name="Szabo A."/>
            <person name="Felfoldi T."/>
        </authorList>
    </citation>
    <scope>NUCLEOTIDE SEQUENCE [LARGE SCALE GENOMIC DNA]</scope>
    <source>
        <strain evidence="8 9">DSM 25264</strain>
    </source>
</reference>
<dbReference type="InterPro" id="IPR020019">
    <property type="entry name" value="AcTrfase_PglD-like"/>
</dbReference>
<evidence type="ECO:0000256" key="2">
    <source>
        <dbReference type="ARBA" id="ARBA00022679"/>
    </source>
</evidence>
<dbReference type="SUPFAM" id="SSF51161">
    <property type="entry name" value="Trimeric LpxA-like enzymes"/>
    <property type="match status" value="1"/>
</dbReference>
<dbReference type="Proteomes" id="UP000580517">
    <property type="component" value="Unassembled WGS sequence"/>
</dbReference>
<keyword evidence="3" id="KW-0677">Repeat</keyword>
<comment type="similarity">
    <text evidence="1">Belongs to the transferase hexapeptide repeat family.</text>
</comment>
<evidence type="ECO:0000256" key="4">
    <source>
        <dbReference type="ARBA" id="ARBA00023315"/>
    </source>
</evidence>
<dbReference type="CDD" id="cd03360">
    <property type="entry name" value="LbH_AT_putative"/>
    <property type="match status" value="1"/>
</dbReference>
<dbReference type="Gene3D" id="2.160.10.10">
    <property type="entry name" value="Hexapeptide repeat proteins"/>
    <property type="match status" value="1"/>
</dbReference>
<dbReference type="Pfam" id="PF00132">
    <property type="entry name" value="Hexapep"/>
    <property type="match status" value="1"/>
</dbReference>
<accession>A0A853FD85</accession>
<evidence type="ECO:0000256" key="1">
    <source>
        <dbReference type="ARBA" id="ARBA00007274"/>
    </source>
</evidence>
<dbReference type="OrthoDB" id="9794407at2"/>
<dbReference type="AlphaFoldDB" id="A0A853FD85"/>
<dbReference type="GO" id="GO:0016746">
    <property type="term" value="F:acyltransferase activity"/>
    <property type="evidence" value="ECO:0007669"/>
    <property type="project" value="UniProtKB-KW"/>
</dbReference>